<organism evidence="8 9">
    <name type="scientific">Agaricicola taiwanensis</name>
    <dbReference type="NCBI Taxonomy" id="591372"/>
    <lineage>
        <taxon>Bacteria</taxon>
        <taxon>Pseudomonadati</taxon>
        <taxon>Pseudomonadota</taxon>
        <taxon>Alphaproteobacteria</taxon>
        <taxon>Rhodobacterales</taxon>
        <taxon>Paracoccaceae</taxon>
        <taxon>Agaricicola</taxon>
    </lineage>
</organism>
<dbReference type="PANTHER" id="PTHR24422:SF21">
    <property type="entry name" value="CHEMOTAXIS PROTEIN METHYLTRANSFERASE 1"/>
    <property type="match status" value="1"/>
</dbReference>
<dbReference type="SMART" id="SM00138">
    <property type="entry name" value="MeTrc"/>
    <property type="match status" value="1"/>
</dbReference>
<dbReference type="PIRSF" id="PIRSF000410">
    <property type="entry name" value="CheR"/>
    <property type="match status" value="1"/>
</dbReference>
<protein>
    <recommendedName>
        <fullName evidence="5">Chemotaxis protein methyltransferase</fullName>
        <ecNumber evidence="5">2.1.1.80</ecNumber>
    </recommendedName>
</protein>
<keyword evidence="2 5" id="KW-0489">Methyltransferase</keyword>
<dbReference type="InterPro" id="IPR050903">
    <property type="entry name" value="Bact_Chemotaxis_MeTrfase"/>
</dbReference>
<dbReference type="EC" id="2.1.1.80" evidence="5"/>
<dbReference type="GO" id="GO:0032259">
    <property type="term" value="P:methylation"/>
    <property type="evidence" value="ECO:0007669"/>
    <property type="project" value="UniProtKB-KW"/>
</dbReference>
<evidence type="ECO:0000256" key="2">
    <source>
        <dbReference type="ARBA" id="ARBA00022603"/>
    </source>
</evidence>
<evidence type="ECO:0000256" key="6">
    <source>
        <dbReference type="PIRSR" id="PIRSR000410-1"/>
    </source>
</evidence>
<dbReference type="Proteomes" id="UP000602745">
    <property type="component" value="Unassembled WGS sequence"/>
</dbReference>
<comment type="catalytic activity">
    <reaction evidence="1 5">
        <text>L-glutamyl-[protein] + S-adenosyl-L-methionine = [protein]-L-glutamate 5-O-methyl ester + S-adenosyl-L-homocysteine</text>
        <dbReference type="Rhea" id="RHEA:24452"/>
        <dbReference type="Rhea" id="RHEA-COMP:10208"/>
        <dbReference type="Rhea" id="RHEA-COMP:10311"/>
        <dbReference type="ChEBI" id="CHEBI:29973"/>
        <dbReference type="ChEBI" id="CHEBI:57856"/>
        <dbReference type="ChEBI" id="CHEBI:59789"/>
        <dbReference type="ChEBI" id="CHEBI:82795"/>
        <dbReference type="EC" id="2.1.1.80"/>
    </reaction>
</comment>
<keyword evidence="4 5" id="KW-0949">S-adenosyl-L-methionine</keyword>
<dbReference type="InterPro" id="IPR029063">
    <property type="entry name" value="SAM-dependent_MTases_sf"/>
</dbReference>
<evidence type="ECO:0000259" key="7">
    <source>
        <dbReference type="PROSITE" id="PS50123"/>
    </source>
</evidence>
<dbReference type="GO" id="GO:0008983">
    <property type="term" value="F:protein-glutamate O-methyltransferase activity"/>
    <property type="evidence" value="ECO:0007669"/>
    <property type="project" value="UniProtKB-EC"/>
</dbReference>
<evidence type="ECO:0000313" key="8">
    <source>
        <dbReference type="EMBL" id="GGE39563.1"/>
    </source>
</evidence>
<dbReference type="Pfam" id="PF03705">
    <property type="entry name" value="CheR_N"/>
    <property type="match status" value="1"/>
</dbReference>
<evidence type="ECO:0000256" key="1">
    <source>
        <dbReference type="ARBA" id="ARBA00001541"/>
    </source>
</evidence>
<evidence type="ECO:0000313" key="9">
    <source>
        <dbReference type="Proteomes" id="UP000602745"/>
    </source>
</evidence>
<feature type="binding site" evidence="6">
    <location>
        <position position="73"/>
    </location>
    <ligand>
        <name>S-adenosyl-L-methionine</name>
        <dbReference type="ChEBI" id="CHEBI:59789"/>
    </ligand>
</feature>
<dbReference type="SUPFAM" id="SSF53335">
    <property type="entry name" value="S-adenosyl-L-methionine-dependent methyltransferases"/>
    <property type="match status" value="1"/>
</dbReference>
<feature type="binding site" evidence="6">
    <location>
        <position position="115"/>
    </location>
    <ligand>
        <name>S-adenosyl-L-methionine</name>
        <dbReference type="ChEBI" id="CHEBI:59789"/>
    </ligand>
</feature>
<feature type="domain" description="CheR-type methyltransferase" evidence="7">
    <location>
        <begin position="1"/>
        <end position="256"/>
    </location>
</feature>
<dbReference type="InterPro" id="IPR036804">
    <property type="entry name" value="CheR_N_sf"/>
</dbReference>
<accession>A0A8J2VVX4</accession>
<dbReference type="PRINTS" id="PR00996">
    <property type="entry name" value="CHERMTFRASE"/>
</dbReference>
<dbReference type="Pfam" id="PF01739">
    <property type="entry name" value="CheR"/>
    <property type="match status" value="1"/>
</dbReference>
<sequence length="283" mass="32219">MIDADFEFLTRFLHERSGIALSKDKAYLVESRLLPLVRSHKFADLGELIGRLRFGSDAVLAEEVIDAMTTNETFFFRDKVPFDRFTEVMLPQLIKARATERRLRIWCAACSTGQEPYSLAMLLKERAAQLPGWKIEIVATDLSPTVIDRARAGVYTQFEVQRGLPIQLLLKYFEQKGEKWEISPVLKPMVQFRTLNLLRDFSSLGRFDIVFCRNVLIYFDERTRGDIMERIARLMAPDGYLTLGAAETVIGLTNAFAGHSEHRGLYQPSRSVSPQPVLARIAG</sequence>
<proteinExistence type="predicted"/>
<dbReference type="SUPFAM" id="SSF47757">
    <property type="entry name" value="Chemotaxis receptor methyltransferase CheR, N-terminal domain"/>
    <property type="match status" value="1"/>
</dbReference>
<dbReference type="PANTHER" id="PTHR24422">
    <property type="entry name" value="CHEMOTAXIS PROTEIN METHYLTRANSFERASE"/>
    <property type="match status" value="1"/>
</dbReference>
<feature type="binding site" evidence="6">
    <location>
        <begin position="196"/>
        <end position="197"/>
    </location>
    <ligand>
        <name>S-adenosyl-L-methionine</name>
        <dbReference type="ChEBI" id="CHEBI:59789"/>
    </ligand>
</feature>
<comment type="function">
    <text evidence="5">Methylation of the membrane-bound methyl-accepting chemotaxis proteins (MCP) to form gamma-glutamyl methyl ester residues in MCP.</text>
</comment>
<feature type="binding site" evidence="6">
    <location>
        <begin position="213"/>
        <end position="214"/>
    </location>
    <ligand>
        <name>S-adenosyl-L-methionine</name>
        <dbReference type="ChEBI" id="CHEBI:59789"/>
    </ligand>
</feature>
<feature type="binding site" evidence="6">
    <location>
        <position position="77"/>
    </location>
    <ligand>
        <name>S-adenosyl-L-methionine</name>
        <dbReference type="ChEBI" id="CHEBI:59789"/>
    </ligand>
</feature>
<reference evidence="8" key="2">
    <citation type="submission" date="2020-09" db="EMBL/GenBank/DDBJ databases">
        <authorList>
            <person name="Sun Q."/>
            <person name="Sedlacek I."/>
        </authorList>
    </citation>
    <scope>NUCLEOTIDE SEQUENCE</scope>
    <source>
        <strain evidence="8">CCM 7684</strain>
    </source>
</reference>
<keyword evidence="3 5" id="KW-0808">Transferase</keyword>
<dbReference type="AlphaFoldDB" id="A0A8J2VVX4"/>
<keyword evidence="9" id="KW-1185">Reference proteome</keyword>
<dbReference type="RefSeq" id="WP_188409249.1">
    <property type="nucleotide sequence ID" value="NZ_BMCP01000002.1"/>
</dbReference>
<comment type="caution">
    <text evidence="8">The sequence shown here is derived from an EMBL/GenBank/DDBJ whole genome shotgun (WGS) entry which is preliminary data.</text>
</comment>
<dbReference type="Gene3D" id="1.10.155.10">
    <property type="entry name" value="Chemotaxis receptor methyltransferase CheR, N-terminal domain"/>
    <property type="match status" value="1"/>
</dbReference>
<dbReference type="PROSITE" id="PS50123">
    <property type="entry name" value="CHER"/>
    <property type="match status" value="1"/>
</dbReference>
<dbReference type="InterPro" id="IPR022641">
    <property type="entry name" value="CheR_N"/>
</dbReference>
<evidence type="ECO:0000256" key="3">
    <source>
        <dbReference type="ARBA" id="ARBA00022679"/>
    </source>
</evidence>
<name>A0A8J2VVX4_9RHOB</name>
<gene>
    <name evidence="8" type="primary">cheR1</name>
    <name evidence="8" type="ORF">GCM10007276_16110</name>
</gene>
<evidence type="ECO:0000256" key="5">
    <source>
        <dbReference type="PIRNR" id="PIRNR000410"/>
    </source>
</evidence>
<dbReference type="Gene3D" id="3.40.50.150">
    <property type="entry name" value="Vaccinia Virus protein VP39"/>
    <property type="match status" value="1"/>
</dbReference>
<dbReference type="InterPro" id="IPR022642">
    <property type="entry name" value="CheR_C"/>
</dbReference>
<feature type="binding site" evidence="6">
    <location>
        <position position="141"/>
    </location>
    <ligand>
        <name>S-adenosyl-L-methionine</name>
        <dbReference type="ChEBI" id="CHEBI:59789"/>
    </ligand>
</feature>
<reference evidence="8" key="1">
    <citation type="journal article" date="2014" name="Int. J. Syst. Evol. Microbiol.">
        <title>Complete genome sequence of Corynebacterium casei LMG S-19264T (=DSM 44701T), isolated from a smear-ripened cheese.</title>
        <authorList>
            <consortium name="US DOE Joint Genome Institute (JGI-PGF)"/>
            <person name="Walter F."/>
            <person name="Albersmeier A."/>
            <person name="Kalinowski J."/>
            <person name="Ruckert C."/>
        </authorList>
    </citation>
    <scope>NUCLEOTIDE SEQUENCE</scope>
    <source>
        <strain evidence="8">CCM 7684</strain>
    </source>
</reference>
<evidence type="ECO:0000256" key="4">
    <source>
        <dbReference type="ARBA" id="ARBA00022691"/>
    </source>
</evidence>
<feature type="binding site" evidence="6">
    <location>
        <position position="71"/>
    </location>
    <ligand>
        <name>S-adenosyl-L-methionine</name>
        <dbReference type="ChEBI" id="CHEBI:59789"/>
    </ligand>
</feature>
<dbReference type="EMBL" id="BMCP01000002">
    <property type="protein sequence ID" value="GGE39563.1"/>
    <property type="molecule type" value="Genomic_DNA"/>
</dbReference>
<dbReference type="InterPro" id="IPR026024">
    <property type="entry name" value="Chemotaxis_MeTrfase_CheR"/>
</dbReference>
<dbReference type="InterPro" id="IPR000780">
    <property type="entry name" value="CheR_MeTrfase"/>
</dbReference>